<feature type="domain" description="Methyltransferase type 11" evidence="2">
    <location>
        <begin position="143"/>
        <end position="190"/>
    </location>
</feature>
<dbReference type="PANTHER" id="PTHR47291:SF1">
    <property type="entry name" value="PEPTIDE UPSTREAM PROTEIN"/>
    <property type="match status" value="1"/>
</dbReference>
<gene>
    <name evidence="4" type="ORF">H6P81_011690</name>
</gene>
<feature type="transmembrane region" description="Helical" evidence="1">
    <location>
        <begin position="19"/>
        <end position="40"/>
    </location>
</feature>
<dbReference type="GO" id="GO:0008757">
    <property type="term" value="F:S-adenosylmethionine-dependent methyltransferase activity"/>
    <property type="evidence" value="ECO:0007669"/>
    <property type="project" value="InterPro"/>
</dbReference>
<evidence type="ECO:0000256" key="1">
    <source>
        <dbReference type="SAM" id="Phobius"/>
    </source>
</evidence>
<evidence type="ECO:0000313" key="4">
    <source>
        <dbReference type="EMBL" id="KAG9445562.1"/>
    </source>
</evidence>
<protein>
    <recommendedName>
        <fullName evidence="6">Methyltransferase type 11 domain-containing protein</fullName>
    </recommendedName>
</protein>
<feature type="domain" description="DUF7870" evidence="3">
    <location>
        <begin position="380"/>
        <end position="463"/>
    </location>
</feature>
<keyword evidence="1" id="KW-0472">Membrane</keyword>
<dbReference type="SUPFAM" id="SSF53335">
    <property type="entry name" value="S-adenosyl-L-methionine-dependent methyltransferases"/>
    <property type="match status" value="1"/>
</dbReference>
<evidence type="ECO:0000259" key="2">
    <source>
        <dbReference type="Pfam" id="PF08241"/>
    </source>
</evidence>
<evidence type="ECO:0000259" key="3">
    <source>
        <dbReference type="Pfam" id="PF25276"/>
    </source>
</evidence>
<proteinExistence type="predicted"/>
<dbReference type="PANTHER" id="PTHR47291">
    <property type="entry name" value="PEPTIDE UPSTREAM PROTEIN"/>
    <property type="match status" value="1"/>
</dbReference>
<organism evidence="4 5">
    <name type="scientific">Aristolochia fimbriata</name>
    <name type="common">White veined hardy Dutchman's pipe vine</name>
    <dbReference type="NCBI Taxonomy" id="158543"/>
    <lineage>
        <taxon>Eukaryota</taxon>
        <taxon>Viridiplantae</taxon>
        <taxon>Streptophyta</taxon>
        <taxon>Embryophyta</taxon>
        <taxon>Tracheophyta</taxon>
        <taxon>Spermatophyta</taxon>
        <taxon>Magnoliopsida</taxon>
        <taxon>Magnoliidae</taxon>
        <taxon>Piperales</taxon>
        <taxon>Aristolochiaceae</taxon>
        <taxon>Aristolochia</taxon>
    </lineage>
</organism>
<dbReference type="InterPro" id="IPR013216">
    <property type="entry name" value="Methyltransf_11"/>
</dbReference>
<accession>A0AAV7ECV4</accession>
<keyword evidence="1" id="KW-0812">Transmembrane</keyword>
<reference evidence="4 5" key="1">
    <citation type="submission" date="2021-07" db="EMBL/GenBank/DDBJ databases">
        <title>The Aristolochia fimbriata genome: insights into angiosperm evolution, floral development and chemical biosynthesis.</title>
        <authorList>
            <person name="Jiao Y."/>
        </authorList>
    </citation>
    <scope>NUCLEOTIDE SEQUENCE [LARGE SCALE GENOMIC DNA]</scope>
    <source>
        <strain evidence="4">IBCAS-2021</strain>
        <tissue evidence="4">Leaf</tissue>
    </source>
</reference>
<name>A0AAV7ECV4_ARIFI</name>
<dbReference type="Pfam" id="PF08241">
    <property type="entry name" value="Methyltransf_11"/>
    <property type="match status" value="1"/>
</dbReference>
<evidence type="ECO:0000313" key="5">
    <source>
        <dbReference type="Proteomes" id="UP000825729"/>
    </source>
</evidence>
<dbReference type="EMBL" id="JAINDJ010000005">
    <property type="protein sequence ID" value="KAG9445562.1"/>
    <property type="molecule type" value="Genomic_DNA"/>
</dbReference>
<sequence length="465" mass="51635">MACKVTELQALRAVLLRRFLLRTFMLLSALALFPFMQFVARIDTLDFVATNFSACASKPTFFGRYLKPLTLYPVPLIASPTVGDAPCQADINVTSDLFRDLLGMKLLTSGAKALCLGDRSSPAVSALRNLGFPNVFIFTQSPFTSHRSLFNKLNFDDNSFDFVYSSGLHEVSVPALLVLEIERVLKPGGIGAMLVGAADPTPGTLIKAATPISSYLRSSEIVHVGLVHSFTLVVFKKANGFSSLEHYPLPRGCPSVANNKPYIDSLETLSEENRMGTESNITFLTQLMNITERNRLIYIDVGAGRFADSSIAKLFLPRYPKQSRPFNIYALEHESALLSSYAGRHDVTFVYYPELSENWADMDSTPFEETDPSFVDVEEPELFDFIGWLRETVTPGDFVVVKMSAGGLGQRLLHELFESGSICLVDELFLQCTNRADVHNARGGDCSQLFKTIRNKGVFVHQWME</sequence>
<keyword evidence="5" id="KW-1185">Reference proteome</keyword>
<dbReference type="InterPro" id="IPR057192">
    <property type="entry name" value="DUF7870"/>
</dbReference>
<dbReference type="InterPro" id="IPR029063">
    <property type="entry name" value="SAM-dependent_MTases_sf"/>
</dbReference>
<dbReference type="Proteomes" id="UP000825729">
    <property type="component" value="Unassembled WGS sequence"/>
</dbReference>
<dbReference type="Pfam" id="PF25276">
    <property type="entry name" value="DUF7870"/>
    <property type="match status" value="1"/>
</dbReference>
<evidence type="ECO:0008006" key="6">
    <source>
        <dbReference type="Google" id="ProtNLM"/>
    </source>
</evidence>
<dbReference type="CDD" id="cd02440">
    <property type="entry name" value="AdoMet_MTases"/>
    <property type="match status" value="1"/>
</dbReference>
<comment type="caution">
    <text evidence="4">The sequence shown here is derived from an EMBL/GenBank/DDBJ whole genome shotgun (WGS) entry which is preliminary data.</text>
</comment>
<dbReference type="Gene3D" id="3.40.50.150">
    <property type="entry name" value="Vaccinia Virus protein VP39"/>
    <property type="match status" value="1"/>
</dbReference>
<keyword evidence="1" id="KW-1133">Transmembrane helix</keyword>
<dbReference type="AlphaFoldDB" id="A0AAV7ECV4"/>